<evidence type="ECO:0000313" key="3">
    <source>
        <dbReference type="Proteomes" id="UP000250321"/>
    </source>
</evidence>
<name>A0A314ZD09_PRUYE</name>
<feature type="region of interest" description="Disordered" evidence="1">
    <location>
        <begin position="52"/>
        <end position="72"/>
    </location>
</feature>
<evidence type="ECO:0000256" key="1">
    <source>
        <dbReference type="SAM" id="MobiDB-lite"/>
    </source>
</evidence>
<sequence>MYSGIIGTGNCIGAESFGWGGIEGRGRCGFEDRRKSGVEIELIRRAWSYPSSETKRDNGVSSWLKRRSQRSH</sequence>
<organism evidence="2 3">
    <name type="scientific">Prunus yedoensis var. nudiflora</name>
    <dbReference type="NCBI Taxonomy" id="2094558"/>
    <lineage>
        <taxon>Eukaryota</taxon>
        <taxon>Viridiplantae</taxon>
        <taxon>Streptophyta</taxon>
        <taxon>Embryophyta</taxon>
        <taxon>Tracheophyta</taxon>
        <taxon>Spermatophyta</taxon>
        <taxon>Magnoliopsida</taxon>
        <taxon>eudicotyledons</taxon>
        <taxon>Gunneridae</taxon>
        <taxon>Pentapetalae</taxon>
        <taxon>rosids</taxon>
        <taxon>fabids</taxon>
        <taxon>Rosales</taxon>
        <taxon>Rosaceae</taxon>
        <taxon>Amygdaloideae</taxon>
        <taxon>Amygdaleae</taxon>
        <taxon>Prunus</taxon>
    </lineage>
</organism>
<dbReference type="Proteomes" id="UP000250321">
    <property type="component" value="Unassembled WGS sequence"/>
</dbReference>
<dbReference type="AlphaFoldDB" id="A0A314ZD09"/>
<proteinExistence type="predicted"/>
<accession>A0A314ZD09</accession>
<keyword evidence="3" id="KW-1185">Reference proteome</keyword>
<evidence type="ECO:0000313" key="2">
    <source>
        <dbReference type="EMBL" id="PQQ14711.1"/>
    </source>
</evidence>
<comment type="caution">
    <text evidence="2">The sequence shown here is derived from an EMBL/GenBank/DDBJ whole genome shotgun (WGS) entry which is preliminary data.</text>
</comment>
<reference evidence="2 3" key="1">
    <citation type="submission" date="2018-02" db="EMBL/GenBank/DDBJ databases">
        <title>Draft genome of wild Prunus yedoensis var. nudiflora.</title>
        <authorList>
            <person name="Baek S."/>
            <person name="Kim J.-H."/>
            <person name="Choi K."/>
            <person name="Kim G.-B."/>
            <person name="Cho A."/>
            <person name="Jang H."/>
            <person name="Shin C.-H."/>
            <person name="Yu H.-J."/>
            <person name="Mun J.-H."/>
        </authorList>
    </citation>
    <scope>NUCLEOTIDE SEQUENCE [LARGE SCALE GENOMIC DNA]</scope>
    <source>
        <strain evidence="3">cv. Jeju island</strain>
        <tissue evidence="2">Leaf</tissue>
    </source>
</reference>
<dbReference type="EMBL" id="PJQY01000251">
    <property type="protein sequence ID" value="PQQ14711.1"/>
    <property type="molecule type" value="Genomic_DNA"/>
</dbReference>
<protein>
    <submittedName>
        <fullName evidence="2">Uncharacterized protein</fullName>
    </submittedName>
</protein>
<gene>
    <name evidence="2" type="ORF">Pyn_31005</name>
</gene>